<evidence type="ECO:0000256" key="3">
    <source>
        <dbReference type="ARBA" id="ARBA00023157"/>
    </source>
</evidence>
<dbReference type="InterPro" id="IPR013320">
    <property type="entry name" value="ConA-like_dom_sf"/>
</dbReference>
<keyword evidence="2" id="KW-0677">Repeat</keyword>
<keyword evidence="1 5" id="KW-0245">EGF-like domain</keyword>
<dbReference type="GeneID" id="107226171"/>
<dbReference type="Pfam" id="PF02210">
    <property type="entry name" value="Laminin_G_2"/>
    <property type="match status" value="2"/>
</dbReference>
<dbReference type="SMART" id="SM00179">
    <property type="entry name" value="EGF_CA"/>
    <property type="match status" value="9"/>
</dbReference>
<evidence type="ECO:0000256" key="5">
    <source>
        <dbReference type="PROSITE-ProRule" id="PRU00076"/>
    </source>
</evidence>
<feature type="disulfide bond" evidence="5">
    <location>
        <begin position="288"/>
        <end position="297"/>
    </location>
</feature>
<dbReference type="PROSITE" id="PS50026">
    <property type="entry name" value="EGF_3"/>
    <property type="match status" value="10"/>
</dbReference>
<dbReference type="PROSITE" id="PS00022">
    <property type="entry name" value="EGF_1"/>
    <property type="match status" value="9"/>
</dbReference>
<dbReference type="PROSITE" id="PS01186">
    <property type="entry name" value="EGF_2"/>
    <property type="match status" value="5"/>
</dbReference>
<evidence type="ECO:0000256" key="7">
    <source>
        <dbReference type="SAM" id="SignalP"/>
    </source>
</evidence>
<feature type="domain" description="EGF-like" evidence="9">
    <location>
        <begin position="145"/>
        <end position="182"/>
    </location>
</feature>
<feature type="disulfide bond" evidence="5">
    <location>
        <begin position="39"/>
        <end position="56"/>
    </location>
</feature>
<evidence type="ECO:0000256" key="4">
    <source>
        <dbReference type="ARBA" id="ARBA00023180"/>
    </source>
</evidence>
<evidence type="ECO:0000256" key="2">
    <source>
        <dbReference type="ARBA" id="ARBA00022737"/>
    </source>
</evidence>
<dbReference type="InterPro" id="IPR000742">
    <property type="entry name" value="EGF"/>
</dbReference>
<feature type="domain" description="EGF-like" evidence="9">
    <location>
        <begin position="70"/>
        <end position="106"/>
    </location>
</feature>
<dbReference type="Pfam" id="PF07974">
    <property type="entry name" value="EGF_2"/>
    <property type="match status" value="1"/>
</dbReference>
<dbReference type="InterPro" id="IPR013032">
    <property type="entry name" value="EGF-like_CS"/>
</dbReference>
<feature type="domain" description="EGF-like" evidence="9">
    <location>
        <begin position="108"/>
        <end position="143"/>
    </location>
</feature>
<feature type="domain" description="EGF-like" evidence="9">
    <location>
        <begin position="749"/>
        <end position="782"/>
    </location>
</feature>
<feature type="signal peptide" evidence="7">
    <location>
        <begin position="1"/>
        <end position="32"/>
    </location>
</feature>
<dbReference type="SMART" id="SM00282">
    <property type="entry name" value="LamG"/>
    <property type="match status" value="2"/>
</dbReference>
<dbReference type="PROSITE" id="PS50025">
    <property type="entry name" value="LAM_G_DOMAIN"/>
    <property type="match status" value="2"/>
</dbReference>
<feature type="disulfide bond" evidence="5">
    <location>
        <begin position="96"/>
        <end position="105"/>
    </location>
</feature>
<feature type="disulfide bond" evidence="5">
    <location>
        <begin position="812"/>
        <end position="821"/>
    </location>
</feature>
<gene>
    <name evidence="11" type="primary">LOC107226171</name>
</gene>
<feature type="disulfide bond" evidence="5">
    <location>
        <begin position="248"/>
        <end position="257"/>
    </location>
</feature>
<evidence type="ECO:0000256" key="6">
    <source>
        <dbReference type="SAM" id="MobiDB-lite"/>
    </source>
</evidence>
<feature type="disulfide bond" evidence="5">
    <location>
        <begin position="210"/>
        <end position="219"/>
    </location>
</feature>
<dbReference type="InterPro" id="IPR018097">
    <property type="entry name" value="EGF_Ca-bd_CS"/>
</dbReference>
<dbReference type="SUPFAM" id="SSF49899">
    <property type="entry name" value="Concanavalin A-like lectins/glucanases"/>
    <property type="match status" value="2"/>
</dbReference>
<dbReference type="PROSITE" id="PS01187">
    <property type="entry name" value="EGF_CA"/>
    <property type="match status" value="2"/>
</dbReference>
<evidence type="ECO:0000256" key="1">
    <source>
        <dbReference type="ARBA" id="ARBA00022536"/>
    </source>
</evidence>
<keyword evidence="4" id="KW-0325">Glycoprotein</keyword>
<accession>A0ABM3FIX7</accession>
<evidence type="ECO:0000259" key="9">
    <source>
        <dbReference type="PROSITE" id="PS50026"/>
    </source>
</evidence>
<feature type="disulfide bond" evidence="5">
    <location>
        <begin position="172"/>
        <end position="181"/>
    </location>
</feature>
<dbReference type="Pfam" id="PF00008">
    <property type="entry name" value="EGF"/>
    <property type="match status" value="4"/>
</dbReference>
<feature type="domain" description="EGF-like" evidence="9">
    <location>
        <begin position="222"/>
        <end position="258"/>
    </location>
</feature>
<evidence type="ECO:0000259" key="8">
    <source>
        <dbReference type="PROSITE" id="PS50025"/>
    </source>
</evidence>
<dbReference type="CDD" id="cd00054">
    <property type="entry name" value="EGF_CA"/>
    <property type="match status" value="7"/>
</dbReference>
<keyword evidence="7" id="KW-0732">Signal</keyword>
<dbReference type="InterPro" id="IPR001791">
    <property type="entry name" value="Laminin_G"/>
</dbReference>
<dbReference type="RefSeq" id="XP_046587965.1">
    <property type="nucleotide sequence ID" value="XM_046732009.1"/>
</dbReference>
<feature type="domain" description="EGF-like" evidence="9">
    <location>
        <begin position="30"/>
        <end position="68"/>
    </location>
</feature>
<protein>
    <submittedName>
        <fullName evidence="11">Protein eyes shut</fullName>
    </submittedName>
</protein>
<dbReference type="Pfam" id="PF12661">
    <property type="entry name" value="hEGF"/>
    <property type="match status" value="2"/>
</dbReference>
<keyword evidence="10" id="KW-1185">Reference proteome</keyword>
<feature type="region of interest" description="Disordered" evidence="6">
    <location>
        <begin position="417"/>
        <end position="459"/>
    </location>
</feature>
<feature type="domain" description="Laminin G" evidence="8">
    <location>
        <begin position="832"/>
        <end position="1022"/>
    </location>
</feature>
<dbReference type="SUPFAM" id="SSF57196">
    <property type="entry name" value="EGF/Laminin"/>
    <property type="match status" value="7"/>
</dbReference>
<name>A0ABM3FIX7_NEOLC</name>
<feature type="disulfide bond" evidence="5">
    <location>
        <begin position="58"/>
        <end position="67"/>
    </location>
</feature>
<comment type="caution">
    <text evidence="5">Lacks conserved residue(s) required for the propagation of feature annotation.</text>
</comment>
<dbReference type="Proteomes" id="UP000829291">
    <property type="component" value="Chromosome 2"/>
</dbReference>
<feature type="domain" description="EGF-like" evidence="9">
    <location>
        <begin position="785"/>
        <end position="822"/>
    </location>
</feature>
<feature type="disulfide bond" evidence="5">
    <location>
        <begin position="34"/>
        <end position="44"/>
    </location>
</feature>
<evidence type="ECO:0000313" key="10">
    <source>
        <dbReference type="Proteomes" id="UP000829291"/>
    </source>
</evidence>
<organism evidence="10 11">
    <name type="scientific">Neodiprion lecontei</name>
    <name type="common">Redheaded pine sawfly</name>
    <dbReference type="NCBI Taxonomy" id="441921"/>
    <lineage>
        <taxon>Eukaryota</taxon>
        <taxon>Metazoa</taxon>
        <taxon>Ecdysozoa</taxon>
        <taxon>Arthropoda</taxon>
        <taxon>Hexapoda</taxon>
        <taxon>Insecta</taxon>
        <taxon>Pterygota</taxon>
        <taxon>Neoptera</taxon>
        <taxon>Endopterygota</taxon>
        <taxon>Hymenoptera</taxon>
        <taxon>Tenthredinoidea</taxon>
        <taxon>Diprionidae</taxon>
        <taxon>Diprioninae</taxon>
        <taxon>Neodiprion</taxon>
    </lineage>
</organism>
<dbReference type="InterPro" id="IPR000152">
    <property type="entry name" value="EGF-type_Asp/Asn_hydroxyl_site"/>
</dbReference>
<feature type="domain" description="EGF-like" evidence="9">
    <location>
        <begin position="184"/>
        <end position="220"/>
    </location>
</feature>
<dbReference type="InterPro" id="IPR001881">
    <property type="entry name" value="EGF-like_Ca-bd_dom"/>
</dbReference>
<dbReference type="PANTHER" id="PTHR24049">
    <property type="entry name" value="CRUMBS FAMILY MEMBER"/>
    <property type="match status" value="1"/>
</dbReference>
<dbReference type="PROSITE" id="PS00010">
    <property type="entry name" value="ASX_HYDROXYL"/>
    <property type="match status" value="4"/>
</dbReference>
<dbReference type="InterPro" id="IPR051022">
    <property type="entry name" value="Notch_Cell-Fate_Det"/>
</dbReference>
<dbReference type="SMART" id="SM00181">
    <property type="entry name" value="EGF"/>
    <property type="match status" value="10"/>
</dbReference>
<dbReference type="Gene3D" id="2.10.25.10">
    <property type="entry name" value="Laminin"/>
    <property type="match status" value="10"/>
</dbReference>
<feature type="domain" description="EGF-like" evidence="9">
    <location>
        <begin position="260"/>
        <end position="298"/>
    </location>
</feature>
<keyword evidence="3 5" id="KW-1015">Disulfide bond</keyword>
<dbReference type="InterPro" id="IPR009030">
    <property type="entry name" value="Growth_fac_rcpt_cys_sf"/>
</dbReference>
<dbReference type="SUPFAM" id="SSF57184">
    <property type="entry name" value="Growth factor receptor domain"/>
    <property type="match status" value="1"/>
</dbReference>
<dbReference type="CDD" id="cd00110">
    <property type="entry name" value="LamG"/>
    <property type="match status" value="2"/>
</dbReference>
<feature type="domain" description="Laminin G" evidence="8">
    <location>
        <begin position="568"/>
        <end position="753"/>
    </location>
</feature>
<proteinExistence type="predicted"/>
<reference evidence="11" key="1">
    <citation type="submission" date="2025-08" db="UniProtKB">
        <authorList>
            <consortium name="RefSeq"/>
        </authorList>
    </citation>
    <scope>IDENTIFICATION</scope>
    <source>
        <tissue evidence="11">Thorax and Abdomen</tissue>
    </source>
</reference>
<feature type="disulfide bond" evidence="5">
    <location>
        <begin position="1044"/>
        <end position="1053"/>
    </location>
</feature>
<evidence type="ECO:0000313" key="11">
    <source>
        <dbReference type="RefSeq" id="XP_046587965.1"/>
    </source>
</evidence>
<feature type="domain" description="EGF-like" evidence="9">
    <location>
        <begin position="1018"/>
        <end position="1054"/>
    </location>
</feature>
<feature type="chain" id="PRO_5046771415" evidence="7">
    <location>
        <begin position="33"/>
        <end position="1059"/>
    </location>
</feature>
<dbReference type="Gene3D" id="2.60.120.200">
    <property type="match status" value="2"/>
</dbReference>
<sequence length="1059" mass="115927">MNRRGNPTGLYKNYQTLLVVFIICIIAISSESLCNSNPCMYGICVDNYNSSSLYSCYCIDGYTGINCEINWDDCWSNPCLNGGICSDAVAAYNCTCTDGFIGLNCDERFDECLYTPCLNNGTCINFNGFMCQCPDGYSGKYCEIDASVCNNTICKNSGECIEGPGLLFSCQCTDGWTGELCEKDIDECLASPCENGGLCINIPATYTCACLFGFTGKNCDKSIVPCEVNVCENNAVCLLEDNQTVCYCVPDYHGSLCELRYDDCEAKFAMCNNGGTCIDGINSFTCSCPLNYYGQTCADYSSMVTSEEIPYSSLGTPTISAATLIPFQATSTYSTKSDSTPDVTSTKLIKLDTEEAVESTVLFSSTKAVVPTSTIASTREDFLLAWTTIKTLFSSSPITEDSHPLITYTANSSEVSSVTDEQVVQKSTTSPSLETDSSFATTDETTPTDENIITTSSTETPNQIAVNMTMKPIRVTTKLVDQLSTMTSEKIETHSSFPFSRSSTDSYTLGTETFFNQSSPTGISISTERQLTIYNCTQEQCDHNITCQNSATECNCNYPDGCIPSPDILNAAFNGKSYIRQYLAVDKDGKVRIFIRLKTQSKNGILVHAFFDDDRYILLHMEVGQLKFQFSCGLQTMLLGEIDSPINNGYDVDIEMRFQYMKSTNIDKCSAMLFVNDTLAMSGEQVVSTQDDIPQQAKLHLGGIPLAFSHYFPHVAVGFIGCMSMLKINEIHRHLIRDAIDSFQIEECTSFLCLANPCKNFGACQETDGKISCNCMAGYTGEVCERAACDDNPCHYGASCITSPGTGFMCICPLGTHGLLCDEDIIIVQPSFTVFSPGLSSYIAYGLIGSIKESLELKLRFIPQSVEQISLIAYIGQSGPYRDLSDHLAITYVRGYIMLTWDLGSGVRRIFTNTALTTKMHRPHTLRVGRKGKDAWLSIDGLGNVTGRSAGSMSTLDAAPILWIGGHRTKNFETLPHDLPLHTGFFGCIFDVELRIENKIYPVAKTNSATGRGIGECHRNECTHRSCKNGAVCLNHGPTYSCVCTKDWEGPDCSKPTSM</sequence>
<dbReference type="InterPro" id="IPR013111">
    <property type="entry name" value="EGF_extracell"/>
</dbReference>
<feature type="disulfide bond" evidence="5">
    <location>
        <begin position="133"/>
        <end position="142"/>
    </location>
</feature>